<comment type="caution">
    <text evidence="6">The sequence shown here is derived from an EMBL/GenBank/DDBJ whole genome shotgun (WGS) entry which is preliminary data.</text>
</comment>
<evidence type="ECO:0000256" key="4">
    <source>
        <dbReference type="ARBA" id="ARBA00023163"/>
    </source>
</evidence>
<keyword evidence="7" id="KW-1185">Reference proteome</keyword>
<evidence type="ECO:0000256" key="1">
    <source>
        <dbReference type="ARBA" id="ARBA00009437"/>
    </source>
</evidence>
<dbReference type="InterPro" id="IPR005119">
    <property type="entry name" value="LysR_subst-bd"/>
</dbReference>
<dbReference type="GO" id="GO:0032993">
    <property type="term" value="C:protein-DNA complex"/>
    <property type="evidence" value="ECO:0007669"/>
    <property type="project" value="TreeGrafter"/>
</dbReference>
<dbReference type="GO" id="GO:0003677">
    <property type="term" value="F:DNA binding"/>
    <property type="evidence" value="ECO:0007669"/>
    <property type="project" value="UniProtKB-KW"/>
</dbReference>
<dbReference type="AlphaFoldDB" id="A0A4R2BMF6"/>
<dbReference type="Gene3D" id="3.40.190.290">
    <property type="match status" value="1"/>
</dbReference>
<keyword evidence="3 6" id="KW-0238">DNA-binding</keyword>
<proteinExistence type="inferred from homology"/>
<dbReference type="EMBL" id="SLVX01000097">
    <property type="protein sequence ID" value="TCN28557.1"/>
    <property type="molecule type" value="Genomic_DNA"/>
</dbReference>
<dbReference type="Pfam" id="PF03466">
    <property type="entry name" value="LysR_substrate"/>
    <property type="match status" value="1"/>
</dbReference>
<evidence type="ECO:0000313" key="7">
    <source>
        <dbReference type="Proteomes" id="UP000295351"/>
    </source>
</evidence>
<organism evidence="6 7">
    <name type="scientific">Shinella granuli</name>
    <dbReference type="NCBI Taxonomy" id="323621"/>
    <lineage>
        <taxon>Bacteria</taxon>
        <taxon>Pseudomonadati</taxon>
        <taxon>Pseudomonadota</taxon>
        <taxon>Alphaproteobacteria</taxon>
        <taxon>Hyphomicrobiales</taxon>
        <taxon>Rhizobiaceae</taxon>
        <taxon>Shinella</taxon>
    </lineage>
</organism>
<keyword evidence="4" id="KW-0804">Transcription</keyword>
<evidence type="ECO:0000256" key="2">
    <source>
        <dbReference type="ARBA" id="ARBA00023015"/>
    </source>
</evidence>
<evidence type="ECO:0000256" key="3">
    <source>
        <dbReference type="ARBA" id="ARBA00023125"/>
    </source>
</evidence>
<sequence>MLTQAGRRLLPHARKAIDAIDGVKAAAHPSGGLRGSLTVGMLGGLRLVDVPALAGEFHRRHPSVQLRLQTSRRGTGELIERIKAGSVDAAFVGTNINDQQLRVMPIRSYRLHLVTPADHPLAKRQEVTLAEIAREPFIDMPFGFGQRVVIDDAFAQQSLSRPVVVEVADLTTVPEYVAHGLGVALLPPELVVSSRHDLSVVPVSGAEISWTLSVVVKAGHPASQAVDAFLDLIPRHTRFEFPF</sequence>
<dbReference type="SUPFAM" id="SSF53850">
    <property type="entry name" value="Periplasmic binding protein-like II"/>
    <property type="match status" value="1"/>
</dbReference>
<dbReference type="Proteomes" id="UP000295351">
    <property type="component" value="Unassembled WGS sequence"/>
</dbReference>
<comment type="similarity">
    <text evidence="1">Belongs to the LysR transcriptional regulatory family.</text>
</comment>
<accession>A0A4R2BMF6</accession>
<dbReference type="GO" id="GO:0003700">
    <property type="term" value="F:DNA-binding transcription factor activity"/>
    <property type="evidence" value="ECO:0007669"/>
    <property type="project" value="TreeGrafter"/>
</dbReference>
<dbReference type="CDD" id="cd05466">
    <property type="entry name" value="PBP2_LTTR_substrate"/>
    <property type="match status" value="1"/>
</dbReference>
<gene>
    <name evidence="6" type="ORF">EV665_1971</name>
</gene>
<reference evidence="6 7" key="1">
    <citation type="submission" date="2019-03" db="EMBL/GenBank/DDBJ databases">
        <title>Genomic Encyclopedia of Type Strains, Phase IV (KMG-IV): sequencing the most valuable type-strain genomes for metagenomic binning, comparative biology and taxonomic classification.</title>
        <authorList>
            <person name="Goeker M."/>
        </authorList>
    </citation>
    <scope>NUCLEOTIDE SEQUENCE [LARGE SCALE GENOMIC DNA]</scope>
    <source>
        <strain evidence="6 7">DSM 18401</strain>
    </source>
</reference>
<evidence type="ECO:0000313" key="6">
    <source>
        <dbReference type="EMBL" id="TCN28557.1"/>
    </source>
</evidence>
<feature type="domain" description="LysR substrate-binding" evidence="5">
    <location>
        <begin position="31"/>
        <end position="236"/>
    </location>
</feature>
<dbReference type="PANTHER" id="PTHR30346:SF28">
    <property type="entry name" value="HTH-TYPE TRANSCRIPTIONAL REGULATOR CYNR"/>
    <property type="match status" value="1"/>
</dbReference>
<protein>
    <submittedName>
        <fullName evidence="6">DNA-binding transcriptional LysR family regulator</fullName>
    </submittedName>
</protein>
<dbReference type="PANTHER" id="PTHR30346">
    <property type="entry name" value="TRANSCRIPTIONAL DUAL REGULATOR HCAR-RELATED"/>
    <property type="match status" value="1"/>
</dbReference>
<keyword evidence="2" id="KW-0805">Transcription regulation</keyword>
<evidence type="ECO:0000259" key="5">
    <source>
        <dbReference type="Pfam" id="PF03466"/>
    </source>
</evidence>
<dbReference type="RefSeq" id="WP_133037284.1">
    <property type="nucleotide sequence ID" value="NZ_BAABEI010000001.1"/>
</dbReference>
<name>A0A4R2BMF6_SHIGR</name>